<feature type="transmembrane region" description="Helical" evidence="8">
    <location>
        <begin position="149"/>
        <end position="166"/>
    </location>
</feature>
<comment type="caution">
    <text evidence="9">The sequence shown here is derived from an EMBL/GenBank/DDBJ whole genome shotgun (WGS) entry which is preliminary data.</text>
</comment>
<feature type="transmembrane region" description="Helical" evidence="8">
    <location>
        <begin position="91"/>
        <end position="109"/>
    </location>
</feature>
<feature type="transmembrane region" description="Helical" evidence="8">
    <location>
        <begin position="211"/>
        <end position="237"/>
    </location>
</feature>
<feature type="region of interest" description="Disordered" evidence="7">
    <location>
        <begin position="266"/>
        <end position="316"/>
    </location>
</feature>
<evidence type="ECO:0000256" key="7">
    <source>
        <dbReference type="SAM" id="MobiDB-lite"/>
    </source>
</evidence>
<feature type="transmembrane region" description="Helical" evidence="8">
    <location>
        <begin position="382"/>
        <end position="403"/>
    </location>
</feature>
<evidence type="ECO:0000313" key="10">
    <source>
        <dbReference type="Proteomes" id="UP001230426"/>
    </source>
</evidence>
<sequence>MGSAPAHRDPGPGPSPGGPPASGPRPVRRAAAGIGALLPGLGVTAVAVAASVSLSRALPGVSAAVVAVACGVVLTNLGGLRPSFRPGLRFAARRLLRVAIVLLGLQIALPEVLALGWRALMVIAAATGGTFLATRWIGGRIGVSPRRSLLIATGVSVCGAAAVAAMHEVADSDDDDVASALSVVVLYGSAMIVVLPLLARLLGLTTYQFGIWAGASVHEVAQVAAIGAAAGAGVLASAVVVKLARVVLLAPIVGLTSLALRRGAAARPAGEPENGTAEAGAAGTARGAGGAAGDGARDRAGAAGTGAEAAPGGPARAGRRPPVIPLFVAGFLAMVIARSTGVVPAGVTRTLPEVTGVLLAAALFGLGTGVNLRELARGGRSLLLGGMATAVIGVISLLGVVIIG</sequence>
<feature type="transmembrane region" description="Helical" evidence="8">
    <location>
        <begin position="178"/>
        <end position="199"/>
    </location>
</feature>
<evidence type="ECO:0000256" key="2">
    <source>
        <dbReference type="ARBA" id="ARBA00007977"/>
    </source>
</evidence>
<evidence type="ECO:0000256" key="1">
    <source>
        <dbReference type="ARBA" id="ARBA00004651"/>
    </source>
</evidence>
<feature type="compositionally biased region" description="Low complexity" evidence="7">
    <location>
        <begin position="301"/>
        <end position="316"/>
    </location>
</feature>
<dbReference type="RefSeq" id="WP_306868203.1">
    <property type="nucleotide sequence ID" value="NZ_JAUSRB010000002.1"/>
</dbReference>
<name>A0ABT9RCL3_9ACTN</name>
<feature type="transmembrane region" description="Helical" evidence="8">
    <location>
        <begin position="351"/>
        <end position="370"/>
    </location>
</feature>
<feature type="transmembrane region" description="Helical" evidence="8">
    <location>
        <begin position="58"/>
        <end position="79"/>
    </location>
</feature>
<evidence type="ECO:0000256" key="5">
    <source>
        <dbReference type="ARBA" id="ARBA00022989"/>
    </source>
</evidence>
<feature type="transmembrane region" description="Helical" evidence="8">
    <location>
        <begin position="30"/>
        <end position="52"/>
    </location>
</feature>
<evidence type="ECO:0000256" key="6">
    <source>
        <dbReference type="ARBA" id="ARBA00023136"/>
    </source>
</evidence>
<gene>
    <name evidence="9" type="ORF">J2S55_006248</name>
</gene>
<keyword evidence="6 8" id="KW-0472">Membrane</keyword>
<dbReference type="EMBL" id="JAUSRB010000002">
    <property type="protein sequence ID" value="MDP9866982.1"/>
    <property type="molecule type" value="Genomic_DNA"/>
</dbReference>
<dbReference type="PANTHER" id="PTHR30106:SF2">
    <property type="entry name" value="UPF0324 INNER MEMBRANE PROTEIN YEIH"/>
    <property type="match status" value="1"/>
</dbReference>
<feature type="compositionally biased region" description="Low complexity" evidence="7">
    <location>
        <begin position="266"/>
        <end position="285"/>
    </location>
</feature>
<protein>
    <submittedName>
        <fullName evidence="9">Integral membrane protein (TIGR00698 family)</fullName>
    </submittedName>
</protein>
<evidence type="ECO:0000256" key="8">
    <source>
        <dbReference type="SAM" id="Phobius"/>
    </source>
</evidence>
<feature type="transmembrane region" description="Helical" evidence="8">
    <location>
        <begin position="323"/>
        <end position="345"/>
    </location>
</feature>
<accession>A0ABT9RCL3</accession>
<keyword evidence="3" id="KW-1003">Cell membrane</keyword>
<comment type="subcellular location">
    <subcellularLocation>
        <location evidence="1">Cell membrane</location>
        <topology evidence="1">Multi-pass membrane protein</topology>
    </subcellularLocation>
</comment>
<dbReference type="Pfam" id="PF03601">
    <property type="entry name" value="Cons_hypoth698"/>
    <property type="match status" value="2"/>
</dbReference>
<keyword evidence="5 8" id="KW-1133">Transmembrane helix</keyword>
<keyword evidence="4 8" id="KW-0812">Transmembrane</keyword>
<evidence type="ECO:0000313" key="9">
    <source>
        <dbReference type="EMBL" id="MDP9866982.1"/>
    </source>
</evidence>
<feature type="transmembrane region" description="Helical" evidence="8">
    <location>
        <begin position="115"/>
        <end position="137"/>
    </location>
</feature>
<dbReference type="InterPro" id="IPR018383">
    <property type="entry name" value="UPF0324_pro"/>
</dbReference>
<evidence type="ECO:0000256" key="4">
    <source>
        <dbReference type="ARBA" id="ARBA00022692"/>
    </source>
</evidence>
<dbReference type="PANTHER" id="PTHR30106">
    <property type="entry name" value="INNER MEMBRANE PROTEIN YEIH-RELATED"/>
    <property type="match status" value="1"/>
</dbReference>
<feature type="compositionally biased region" description="Pro residues" evidence="7">
    <location>
        <begin position="11"/>
        <end position="23"/>
    </location>
</feature>
<proteinExistence type="inferred from homology"/>
<keyword evidence="10" id="KW-1185">Reference proteome</keyword>
<reference evidence="9 10" key="1">
    <citation type="submission" date="2023-07" db="EMBL/GenBank/DDBJ databases">
        <title>Sequencing the genomes of 1000 actinobacteria strains.</title>
        <authorList>
            <person name="Klenk H.-P."/>
        </authorList>
    </citation>
    <scope>NUCLEOTIDE SEQUENCE [LARGE SCALE GENOMIC DNA]</scope>
    <source>
        <strain evidence="9 10">DSM 44109</strain>
    </source>
</reference>
<evidence type="ECO:0000256" key="3">
    <source>
        <dbReference type="ARBA" id="ARBA00022475"/>
    </source>
</evidence>
<feature type="compositionally biased region" description="Basic and acidic residues" evidence="7">
    <location>
        <begin position="1"/>
        <end position="10"/>
    </location>
</feature>
<comment type="similarity">
    <text evidence="2">Belongs to the UPF0324 family.</text>
</comment>
<dbReference type="Proteomes" id="UP001230426">
    <property type="component" value="Unassembled WGS sequence"/>
</dbReference>
<organism evidence="9 10">
    <name type="scientific">Streptosporangium brasiliense</name>
    <dbReference type="NCBI Taxonomy" id="47480"/>
    <lineage>
        <taxon>Bacteria</taxon>
        <taxon>Bacillati</taxon>
        <taxon>Actinomycetota</taxon>
        <taxon>Actinomycetes</taxon>
        <taxon>Streptosporangiales</taxon>
        <taxon>Streptosporangiaceae</taxon>
        <taxon>Streptosporangium</taxon>
    </lineage>
</organism>
<feature type="region of interest" description="Disordered" evidence="7">
    <location>
        <begin position="1"/>
        <end position="26"/>
    </location>
</feature>